<dbReference type="RefSeq" id="WP_170250846.1">
    <property type="nucleotide sequence ID" value="NZ_CP006877.1"/>
</dbReference>
<dbReference type="Proteomes" id="UP000031368">
    <property type="component" value="Chromosome"/>
</dbReference>
<protein>
    <submittedName>
        <fullName evidence="1">Uncharacterized protein</fullName>
    </submittedName>
</protein>
<dbReference type="HOGENOM" id="CLU_3065452_0_0_5"/>
<dbReference type="AlphaFoldDB" id="A0A0B4X3W9"/>
<keyword evidence="2" id="KW-1185">Reference proteome</keyword>
<reference evidence="1 2" key="1">
    <citation type="submission" date="2013-11" db="EMBL/GenBank/DDBJ databases">
        <title>Complete genome sequence of Rhizobium gallicum bv. gallicum R602.</title>
        <authorList>
            <person name="Bustos P."/>
            <person name="Santamaria R.I."/>
            <person name="Lozano L."/>
            <person name="Acosta J.L."/>
            <person name="Ormeno-Orrillo E."/>
            <person name="Rogel M.A."/>
            <person name="Romero D."/>
            <person name="Cevallos M.A."/>
            <person name="Martinez-Romero E."/>
            <person name="Gonzalez V."/>
        </authorList>
    </citation>
    <scope>NUCLEOTIDE SEQUENCE [LARGE SCALE GENOMIC DNA]</scope>
    <source>
        <strain evidence="1 2">R602</strain>
    </source>
</reference>
<organism evidence="1 2">
    <name type="scientific">Rhizobium gallicum bv. gallicum R602sp</name>
    <dbReference type="NCBI Taxonomy" id="1041138"/>
    <lineage>
        <taxon>Bacteria</taxon>
        <taxon>Pseudomonadati</taxon>
        <taxon>Pseudomonadota</taxon>
        <taxon>Alphaproteobacteria</taxon>
        <taxon>Hyphomicrobiales</taxon>
        <taxon>Rhizobiaceae</taxon>
        <taxon>Rhizobium/Agrobacterium group</taxon>
        <taxon>Rhizobium</taxon>
    </lineage>
</organism>
<sequence length="53" mass="5531">MQAGYLLLSNASPRAPQAKAGMQEHIAQLLRAIEGVANRIDGLTSGLKGRLSG</sequence>
<evidence type="ECO:0000313" key="1">
    <source>
        <dbReference type="EMBL" id="AJD41193.1"/>
    </source>
</evidence>
<dbReference type="EMBL" id="CP006877">
    <property type="protein sequence ID" value="AJD41193.1"/>
    <property type="molecule type" value="Genomic_DNA"/>
</dbReference>
<name>A0A0B4X3W9_9HYPH</name>
<evidence type="ECO:0000313" key="2">
    <source>
        <dbReference type="Proteomes" id="UP000031368"/>
    </source>
</evidence>
<gene>
    <name evidence="1" type="ORF">RGR602_CH01862</name>
</gene>
<accession>A0A0B4X3W9</accession>
<proteinExistence type="predicted"/>
<dbReference type="KEGG" id="rga:RGR602_CH01862"/>